<dbReference type="Proteomes" id="UP000269721">
    <property type="component" value="Unassembled WGS sequence"/>
</dbReference>
<evidence type="ECO:0000256" key="3">
    <source>
        <dbReference type="RuleBase" id="RU361235"/>
    </source>
</evidence>
<dbReference type="InterPro" id="IPR002018">
    <property type="entry name" value="CarbesteraseB"/>
</dbReference>
<dbReference type="Pfam" id="PF00135">
    <property type="entry name" value="COesterase"/>
    <property type="match status" value="1"/>
</dbReference>
<organism evidence="5 6">
    <name type="scientific">Blyttiomyces helicus</name>
    <dbReference type="NCBI Taxonomy" id="388810"/>
    <lineage>
        <taxon>Eukaryota</taxon>
        <taxon>Fungi</taxon>
        <taxon>Fungi incertae sedis</taxon>
        <taxon>Chytridiomycota</taxon>
        <taxon>Chytridiomycota incertae sedis</taxon>
        <taxon>Chytridiomycetes</taxon>
        <taxon>Chytridiomycetes incertae sedis</taxon>
        <taxon>Blyttiomyces</taxon>
    </lineage>
</organism>
<keyword evidence="3" id="KW-0732">Signal</keyword>
<evidence type="ECO:0000256" key="1">
    <source>
        <dbReference type="ARBA" id="ARBA00005964"/>
    </source>
</evidence>
<feature type="chain" id="PRO_5020911861" description="Carboxylic ester hydrolase" evidence="3">
    <location>
        <begin position="20"/>
        <end position="243"/>
    </location>
</feature>
<reference evidence="6" key="1">
    <citation type="journal article" date="2018" name="Nat. Microbiol.">
        <title>Leveraging single-cell genomics to expand the fungal tree of life.</title>
        <authorList>
            <person name="Ahrendt S.R."/>
            <person name="Quandt C.A."/>
            <person name="Ciobanu D."/>
            <person name="Clum A."/>
            <person name="Salamov A."/>
            <person name="Andreopoulos B."/>
            <person name="Cheng J.F."/>
            <person name="Woyke T."/>
            <person name="Pelin A."/>
            <person name="Henrissat B."/>
            <person name="Reynolds N.K."/>
            <person name="Benny G.L."/>
            <person name="Smith M.E."/>
            <person name="James T.Y."/>
            <person name="Grigoriev I.V."/>
        </authorList>
    </citation>
    <scope>NUCLEOTIDE SEQUENCE [LARGE SCALE GENOMIC DNA]</scope>
</reference>
<dbReference type="InterPro" id="IPR050309">
    <property type="entry name" value="Type-B_Carboxylest/Lipase"/>
</dbReference>
<protein>
    <recommendedName>
        <fullName evidence="3">Carboxylic ester hydrolase</fullName>
        <ecNumber evidence="3">3.1.1.-</ecNumber>
    </recommendedName>
</protein>
<accession>A0A4P9W103</accession>
<feature type="non-terminal residue" evidence="5">
    <location>
        <position position="243"/>
    </location>
</feature>
<dbReference type="GO" id="GO:0016787">
    <property type="term" value="F:hydrolase activity"/>
    <property type="evidence" value="ECO:0007669"/>
    <property type="project" value="UniProtKB-KW"/>
</dbReference>
<dbReference type="InterPro" id="IPR019826">
    <property type="entry name" value="Carboxylesterase_B_AS"/>
</dbReference>
<gene>
    <name evidence="5" type="ORF">BDK51DRAFT_16743</name>
</gene>
<sequence length="243" mass="25551">MKRQILFLPLSVLLSLANGGPIEYPAANPTVVTALGTIEGTVCPGFPTVAQYQGIPFAQPPIGPLRWKPPLPFVTKYPNGILNASAPGPECPQVQSPFSFPFPQSEDCLYLNVYTPLAKSNTLLPVRVWVYGGAFVQGAGADYVGCPSVSATDTILVTFNYRLGALGFLAHPALFARDLTTGNYGTQDVQAALRWVQANIKAFGGDPSKVLLHGESAGATAVFLHFGIPTSAGLFSAIAAESG</sequence>
<evidence type="ECO:0000313" key="5">
    <source>
        <dbReference type="EMBL" id="RKO84813.1"/>
    </source>
</evidence>
<dbReference type="PANTHER" id="PTHR11559">
    <property type="entry name" value="CARBOXYLESTERASE"/>
    <property type="match status" value="1"/>
</dbReference>
<dbReference type="OrthoDB" id="408631at2759"/>
<dbReference type="InterPro" id="IPR019819">
    <property type="entry name" value="Carboxylesterase_B_CS"/>
</dbReference>
<dbReference type="EMBL" id="KZ999706">
    <property type="protein sequence ID" value="RKO84813.1"/>
    <property type="molecule type" value="Genomic_DNA"/>
</dbReference>
<feature type="domain" description="Carboxylesterase type B" evidence="4">
    <location>
        <begin position="28"/>
        <end position="243"/>
    </location>
</feature>
<comment type="similarity">
    <text evidence="1 3">Belongs to the type-B carboxylesterase/lipase family.</text>
</comment>
<dbReference type="PROSITE" id="PS00941">
    <property type="entry name" value="CARBOXYLESTERASE_B_2"/>
    <property type="match status" value="1"/>
</dbReference>
<name>A0A4P9W103_9FUNG</name>
<dbReference type="AlphaFoldDB" id="A0A4P9W103"/>
<keyword evidence="2 3" id="KW-0378">Hydrolase</keyword>
<feature type="signal peptide" evidence="3">
    <location>
        <begin position="1"/>
        <end position="19"/>
    </location>
</feature>
<dbReference type="EC" id="3.1.1.-" evidence="3"/>
<keyword evidence="6" id="KW-1185">Reference proteome</keyword>
<evidence type="ECO:0000313" key="6">
    <source>
        <dbReference type="Proteomes" id="UP000269721"/>
    </source>
</evidence>
<dbReference type="PROSITE" id="PS00122">
    <property type="entry name" value="CARBOXYLESTERASE_B_1"/>
    <property type="match status" value="1"/>
</dbReference>
<evidence type="ECO:0000256" key="2">
    <source>
        <dbReference type="ARBA" id="ARBA00022801"/>
    </source>
</evidence>
<evidence type="ECO:0000259" key="4">
    <source>
        <dbReference type="Pfam" id="PF00135"/>
    </source>
</evidence>
<dbReference type="SUPFAM" id="SSF53474">
    <property type="entry name" value="alpha/beta-Hydrolases"/>
    <property type="match status" value="1"/>
</dbReference>
<dbReference type="InterPro" id="IPR029058">
    <property type="entry name" value="AB_hydrolase_fold"/>
</dbReference>
<dbReference type="Gene3D" id="3.40.50.1820">
    <property type="entry name" value="alpha/beta hydrolase"/>
    <property type="match status" value="1"/>
</dbReference>
<proteinExistence type="inferred from homology"/>